<reference evidence="1 2" key="1">
    <citation type="submission" date="2022-11" db="EMBL/GenBank/DDBJ databases">
        <title>Minimal conservation of predation-associated metabolite biosynthetic gene clusters underscores biosynthetic potential of Myxococcota including descriptions for ten novel species: Archangium lansinium sp. nov., Myxococcus landrumus sp. nov., Nannocystis bai.</title>
        <authorList>
            <person name="Ahearne A."/>
            <person name="Stevens C."/>
            <person name="Dowd S."/>
        </authorList>
    </citation>
    <scope>NUCLEOTIDE SEQUENCE [LARGE SCALE GENOMIC DNA]</scope>
    <source>
        <strain evidence="1 2">RJM3</strain>
    </source>
</reference>
<sequence length="71" mass="8035">MRYQKDDRVRLRHNGKVGRVLVDNRDEPGCHALVWVALDHLQKDDGLGKILCNGEFVHSALPFTGAQLEPE</sequence>
<evidence type="ECO:0000313" key="2">
    <source>
        <dbReference type="Proteomes" id="UP001221411"/>
    </source>
</evidence>
<proteinExistence type="predicted"/>
<evidence type="ECO:0008006" key="3">
    <source>
        <dbReference type="Google" id="ProtNLM"/>
    </source>
</evidence>
<name>A0ABT5EZ70_9BACT</name>
<protein>
    <recommendedName>
        <fullName evidence="3">DUF2158 domain-containing protein</fullName>
    </recommendedName>
</protein>
<accession>A0ABT5EZ70</accession>
<evidence type="ECO:0000313" key="1">
    <source>
        <dbReference type="EMBL" id="MDC0746694.1"/>
    </source>
</evidence>
<gene>
    <name evidence="1" type="ORF">POL67_35530</name>
</gene>
<dbReference type="RefSeq" id="WP_271925068.1">
    <property type="nucleotide sequence ID" value="NZ_JAQNDO010000001.1"/>
</dbReference>
<keyword evidence="2" id="KW-1185">Reference proteome</keyword>
<dbReference type="Proteomes" id="UP001221411">
    <property type="component" value="Unassembled WGS sequence"/>
</dbReference>
<organism evidence="1 2">
    <name type="scientific">Polyangium mundeleinium</name>
    <dbReference type="NCBI Taxonomy" id="2995306"/>
    <lineage>
        <taxon>Bacteria</taxon>
        <taxon>Pseudomonadati</taxon>
        <taxon>Myxococcota</taxon>
        <taxon>Polyangia</taxon>
        <taxon>Polyangiales</taxon>
        <taxon>Polyangiaceae</taxon>
        <taxon>Polyangium</taxon>
    </lineage>
</organism>
<dbReference type="EMBL" id="JAQNDO010000001">
    <property type="protein sequence ID" value="MDC0746694.1"/>
    <property type="molecule type" value="Genomic_DNA"/>
</dbReference>
<comment type="caution">
    <text evidence="1">The sequence shown here is derived from an EMBL/GenBank/DDBJ whole genome shotgun (WGS) entry which is preliminary data.</text>
</comment>